<evidence type="ECO:0000313" key="3">
    <source>
        <dbReference type="Proteomes" id="UP001165060"/>
    </source>
</evidence>
<name>A0ABQ6MFU5_9STRA</name>
<proteinExistence type="predicted"/>
<gene>
    <name evidence="2" type="ORF">TeGR_g9854</name>
</gene>
<accession>A0ABQ6MFU5</accession>
<protein>
    <submittedName>
        <fullName evidence="2">Uncharacterized protein</fullName>
    </submittedName>
</protein>
<comment type="caution">
    <text evidence="2">The sequence shown here is derived from an EMBL/GenBank/DDBJ whole genome shotgun (WGS) entry which is preliminary data.</text>
</comment>
<keyword evidence="1" id="KW-0812">Transmembrane</keyword>
<keyword evidence="3" id="KW-1185">Reference proteome</keyword>
<keyword evidence="1" id="KW-1133">Transmembrane helix</keyword>
<evidence type="ECO:0000256" key="1">
    <source>
        <dbReference type="SAM" id="Phobius"/>
    </source>
</evidence>
<feature type="transmembrane region" description="Helical" evidence="1">
    <location>
        <begin position="65"/>
        <end position="84"/>
    </location>
</feature>
<keyword evidence="1" id="KW-0472">Membrane</keyword>
<sequence>MAELELEYVWFRPMMDTIAQQLLLRVSWGLKMRLYTGSGLSMLDLITDAYMIYTYTAAGSTGHALSLVIMVGLCLALQLFLVWFQNRKGPRSVMLREVLIVLSGTKPGIDAKRVANGNVGEQHCVLPPDVELVCTRLIEVICESIPGATGYQYVQSKFLREGDENKSKIFK</sequence>
<evidence type="ECO:0000313" key="2">
    <source>
        <dbReference type="EMBL" id="GMI25446.1"/>
    </source>
</evidence>
<reference evidence="2 3" key="1">
    <citation type="journal article" date="2023" name="Commun. Biol.">
        <title>Genome analysis of Parmales, the sister group of diatoms, reveals the evolutionary specialization of diatoms from phago-mixotrophs to photoautotrophs.</title>
        <authorList>
            <person name="Ban H."/>
            <person name="Sato S."/>
            <person name="Yoshikawa S."/>
            <person name="Yamada K."/>
            <person name="Nakamura Y."/>
            <person name="Ichinomiya M."/>
            <person name="Sato N."/>
            <person name="Blanc-Mathieu R."/>
            <person name="Endo H."/>
            <person name="Kuwata A."/>
            <person name="Ogata H."/>
        </authorList>
    </citation>
    <scope>NUCLEOTIDE SEQUENCE [LARGE SCALE GENOMIC DNA]</scope>
</reference>
<dbReference type="Proteomes" id="UP001165060">
    <property type="component" value="Unassembled WGS sequence"/>
</dbReference>
<organism evidence="2 3">
    <name type="scientific">Tetraparma gracilis</name>
    <dbReference type="NCBI Taxonomy" id="2962635"/>
    <lineage>
        <taxon>Eukaryota</taxon>
        <taxon>Sar</taxon>
        <taxon>Stramenopiles</taxon>
        <taxon>Ochrophyta</taxon>
        <taxon>Bolidophyceae</taxon>
        <taxon>Parmales</taxon>
        <taxon>Triparmaceae</taxon>
        <taxon>Tetraparma</taxon>
    </lineage>
</organism>
<dbReference type="EMBL" id="BRYB01000217">
    <property type="protein sequence ID" value="GMI25446.1"/>
    <property type="molecule type" value="Genomic_DNA"/>
</dbReference>